<dbReference type="InterPro" id="IPR008928">
    <property type="entry name" value="6-hairpin_glycosidase_sf"/>
</dbReference>
<feature type="chain" id="PRO_5017698003" evidence="2">
    <location>
        <begin position="28"/>
        <end position="398"/>
    </location>
</feature>
<dbReference type="Gene3D" id="1.50.10.10">
    <property type="match status" value="1"/>
</dbReference>
<evidence type="ECO:0000256" key="2">
    <source>
        <dbReference type="SAM" id="SignalP"/>
    </source>
</evidence>
<dbReference type="InterPro" id="IPR010905">
    <property type="entry name" value="Glyco_hydro_88"/>
</dbReference>
<dbReference type="RefSeq" id="WP_115867617.1">
    <property type="nucleotide sequence ID" value="NZ_QREG01000006.1"/>
</dbReference>
<name>A0A3D9L6X1_MARFU</name>
<proteinExistence type="predicted"/>
<dbReference type="PANTHER" id="PTHR33886">
    <property type="entry name" value="UNSATURATED RHAMNOGALACTURONAN HYDROLASE (EUROFUNG)"/>
    <property type="match status" value="1"/>
</dbReference>
<gene>
    <name evidence="3" type="ORF">C7460_10620</name>
</gene>
<evidence type="ECO:0000313" key="4">
    <source>
        <dbReference type="Proteomes" id="UP000256779"/>
    </source>
</evidence>
<dbReference type="SUPFAM" id="SSF48208">
    <property type="entry name" value="Six-hairpin glycosidases"/>
    <property type="match status" value="1"/>
</dbReference>
<dbReference type="OrthoDB" id="9800230at2"/>
<dbReference type="Proteomes" id="UP000256779">
    <property type="component" value="Unassembled WGS sequence"/>
</dbReference>
<accession>A0A3D9L6X1</accession>
<evidence type="ECO:0000313" key="3">
    <source>
        <dbReference type="EMBL" id="REE00083.1"/>
    </source>
</evidence>
<sequence length="398" mass="45080">MDRRTFTNLLMATGIGHMMLTPGIASASGNWLESLTSDLPDNLPENLKNMVEQALDKPYSEMTTNWDGSIQIEGLLRFAKRGHAASYKYATEWFDYRLETDSKMTDEEYFAQYITKARARINRRGPLTFSIYSANLGVAFPVHDLYKLTHNSTARQVCLDVADAILHECARDKYGMVAHDDGNFTRFAIPDTTYWATRANAIAGNLTTGELSEMYYKQAIIQLDTGIDVFLNKDTGLVRTGIFNDEIGQTYWCRSQGWLLWSIVGLLRNLPTDHPRFEYFAEQAELIAKAVRKHQGKNGGLHVLVDDPNSPEEVTGMAMCLSAMKEASREGWITSQYSEFFEKGWDYIQKSVDEQGNVTNVYTAWAKPAEARDVNRMNERFRGFVPGILMVAADEMTK</sequence>
<keyword evidence="2" id="KW-0732">Signal</keyword>
<reference evidence="3 4" key="1">
    <citation type="submission" date="2018-07" db="EMBL/GenBank/DDBJ databases">
        <title>Genomic Encyclopedia of Type Strains, Phase IV (KMG-IV): sequencing the most valuable type-strain genomes for metagenomic binning, comparative biology and taxonomic classification.</title>
        <authorList>
            <person name="Goeker M."/>
        </authorList>
    </citation>
    <scope>NUCLEOTIDE SEQUENCE [LARGE SCALE GENOMIC DNA]</scope>
    <source>
        <strain evidence="3 4">DSM 4134</strain>
    </source>
</reference>
<dbReference type="AlphaFoldDB" id="A0A3D9L6X1"/>
<dbReference type="PANTHER" id="PTHR33886:SF8">
    <property type="entry name" value="UNSATURATED RHAMNOGALACTURONAN HYDROLASE (EUROFUNG)"/>
    <property type="match status" value="1"/>
</dbReference>
<protein>
    <submittedName>
        <fullName evidence="3">Rhamnogalacturonyl hydrolase YesR</fullName>
    </submittedName>
</protein>
<dbReference type="InterPro" id="IPR012341">
    <property type="entry name" value="6hp_glycosidase-like_sf"/>
</dbReference>
<comment type="caution">
    <text evidence="3">The sequence shown here is derived from an EMBL/GenBank/DDBJ whole genome shotgun (WGS) entry which is preliminary data.</text>
</comment>
<dbReference type="InterPro" id="IPR052043">
    <property type="entry name" value="PolySaccharide_Degr_Enz"/>
</dbReference>
<dbReference type="GO" id="GO:0016787">
    <property type="term" value="F:hydrolase activity"/>
    <property type="evidence" value="ECO:0007669"/>
    <property type="project" value="UniProtKB-KW"/>
</dbReference>
<dbReference type="GO" id="GO:0005975">
    <property type="term" value="P:carbohydrate metabolic process"/>
    <property type="evidence" value="ECO:0007669"/>
    <property type="project" value="InterPro"/>
</dbReference>
<evidence type="ECO:0000256" key="1">
    <source>
        <dbReference type="ARBA" id="ARBA00022801"/>
    </source>
</evidence>
<keyword evidence="1 3" id="KW-0378">Hydrolase</keyword>
<keyword evidence="4" id="KW-1185">Reference proteome</keyword>
<dbReference type="Pfam" id="PF07470">
    <property type="entry name" value="Glyco_hydro_88"/>
    <property type="match status" value="1"/>
</dbReference>
<feature type="signal peptide" evidence="2">
    <location>
        <begin position="1"/>
        <end position="27"/>
    </location>
</feature>
<organism evidence="3 4">
    <name type="scientific">Marinoscillum furvescens DSM 4134</name>
    <dbReference type="NCBI Taxonomy" id="1122208"/>
    <lineage>
        <taxon>Bacteria</taxon>
        <taxon>Pseudomonadati</taxon>
        <taxon>Bacteroidota</taxon>
        <taxon>Cytophagia</taxon>
        <taxon>Cytophagales</taxon>
        <taxon>Reichenbachiellaceae</taxon>
        <taxon>Marinoscillum</taxon>
    </lineage>
</organism>
<dbReference type="EMBL" id="QREG01000006">
    <property type="protein sequence ID" value="REE00083.1"/>
    <property type="molecule type" value="Genomic_DNA"/>
</dbReference>